<dbReference type="Proteomes" id="UP000198211">
    <property type="component" value="Unassembled WGS sequence"/>
</dbReference>
<accession>A0A225VWS7</accession>
<name>A0A225VWS7_9STRA</name>
<sequence>MTAFGRDTYEQLTHSRGSRSYIGGLDYRRRYGDGYLVANSVVVAWLLCVKLCRHYEVCEVETWDLDVAGLLHATDGGERYVIAVDHTTKDIAAFLMKQVVLRFGPFREILTDGALELVGKVIEELVVLLQTQQRNSVPYLPQMIGPV</sequence>
<dbReference type="EMBL" id="NBNE01002821">
    <property type="protein sequence ID" value="OWZ09358.1"/>
    <property type="molecule type" value="Genomic_DNA"/>
</dbReference>
<proteinExistence type="predicted"/>
<gene>
    <name evidence="1" type="ORF">PHMEG_00017950</name>
</gene>
<evidence type="ECO:0000313" key="2">
    <source>
        <dbReference type="Proteomes" id="UP000198211"/>
    </source>
</evidence>
<organism evidence="1 2">
    <name type="scientific">Phytophthora megakarya</name>
    <dbReference type="NCBI Taxonomy" id="4795"/>
    <lineage>
        <taxon>Eukaryota</taxon>
        <taxon>Sar</taxon>
        <taxon>Stramenopiles</taxon>
        <taxon>Oomycota</taxon>
        <taxon>Peronosporomycetes</taxon>
        <taxon>Peronosporales</taxon>
        <taxon>Peronosporaceae</taxon>
        <taxon>Phytophthora</taxon>
    </lineage>
</organism>
<dbReference type="InterPro" id="IPR012337">
    <property type="entry name" value="RNaseH-like_sf"/>
</dbReference>
<keyword evidence="2" id="KW-1185">Reference proteome</keyword>
<dbReference type="AlphaFoldDB" id="A0A225VWS7"/>
<dbReference type="GO" id="GO:0003676">
    <property type="term" value="F:nucleic acid binding"/>
    <property type="evidence" value="ECO:0007669"/>
    <property type="project" value="InterPro"/>
</dbReference>
<comment type="caution">
    <text evidence="1">The sequence shown here is derived from an EMBL/GenBank/DDBJ whole genome shotgun (WGS) entry which is preliminary data.</text>
</comment>
<dbReference type="InterPro" id="IPR036397">
    <property type="entry name" value="RNaseH_sf"/>
</dbReference>
<dbReference type="Gene3D" id="3.30.420.10">
    <property type="entry name" value="Ribonuclease H-like superfamily/Ribonuclease H"/>
    <property type="match status" value="1"/>
</dbReference>
<dbReference type="SUPFAM" id="SSF53098">
    <property type="entry name" value="Ribonuclease H-like"/>
    <property type="match status" value="1"/>
</dbReference>
<dbReference type="OrthoDB" id="111324at2759"/>
<evidence type="ECO:0000313" key="1">
    <source>
        <dbReference type="EMBL" id="OWZ09358.1"/>
    </source>
</evidence>
<evidence type="ECO:0008006" key="3">
    <source>
        <dbReference type="Google" id="ProtNLM"/>
    </source>
</evidence>
<protein>
    <recommendedName>
        <fullName evidence="3">Integrase catalytic domain-containing protein</fullName>
    </recommendedName>
</protein>
<reference evidence="2" key="1">
    <citation type="submission" date="2017-03" db="EMBL/GenBank/DDBJ databases">
        <title>Phytopthora megakarya and P. palmivora, two closely related causual agents of cacao black pod achieved similar genome size and gene model numbers by different mechanisms.</title>
        <authorList>
            <person name="Ali S."/>
            <person name="Shao J."/>
            <person name="Larry D.J."/>
            <person name="Kronmiller B."/>
            <person name="Shen D."/>
            <person name="Strem M.D."/>
            <person name="Melnick R.L."/>
            <person name="Guiltinan M.J."/>
            <person name="Tyler B.M."/>
            <person name="Meinhardt L.W."/>
            <person name="Bailey B.A."/>
        </authorList>
    </citation>
    <scope>NUCLEOTIDE SEQUENCE [LARGE SCALE GENOMIC DNA]</scope>
    <source>
        <strain evidence="2">zdho120</strain>
    </source>
</reference>